<dbReference type="EMBL" id="JAECVW010000010">
    <property type="protein sequence ID" value="MBH8596148.1"/>
    <property type="molecule type" value="Genomic_DNA"/>
</dbReference>
<dbReference type="InterPro" id="IPR023170">
    <property type="entry name" value="HhH_base_excis_C"/>
</dbReference>
<name>A0A8I1AHN4_THEIN</name>
<dbReference type="InterPro" id="IPR004035">
    <property type="entry name" value="Endouclease-III_FeS-bd_BS"/>
</dbReference>
<evidence type="ECO:0000256" key="8">
    <source>
        <dbReference type="ARBA" id="ARBA00022763"/>
    </source>
</evidence>
<evidence type="ECO:0000256" key="5">
    <source>
        <dbReference type="ARBA" id="ARBA00022023"/>
    </source>
</evidence>
<dbReference type="GO" id="GO:0006284">
    <property type="term" value="P:base-excision repair"/>
    <property type="evidence" value="ECO:0007669"/>
    <property type="project" value="UniProtKB-UniRule"/>
</dbReference>
<protein>
    <recommendedName>
        <fullName evidence="5 14">Adenine DNA glycosylase</fullName>
        <ecNumber evidence="4 14">3.2.2.31</ecNumber>
    </recommendedName>
</protein>
<evidence type="ECO:0000313" key="16">
    <source>
        <dbReference type="EMBL" id="MBH8596148.1"/>
    </source>
</evidence>
<accession>A0A8I1AHN4</accession>
<dbReference type="InterPro" id="IPR029119">
    <property type="entry name" value="MutY_C"/>
</dbReference>
<comment type="caution">
    <text evidence="16">The sequence shown here is derived from an EMBL/GenBank/DDBJ whole genome shotgun (WGS) entry which is preliminary data.</text>
</comment>
<dbReference type="SUPFAM" id="SSF48150">
    <property type="entry name" value="DNA-glycosylase"/>
    <property type="match status" value="1"/>
</dbReference>
<dbReference type="PANTHER" id="PTHR42944:SF1">
    <property type="entry name" value="ADENINE DNA GLYCOSYLASE"/>
    <property type="match status" value="1"/>
</dbReference>
<dbReference type="SUPFAM" id="SSF55811">
    <property type="entry name" value="Nudix"/>
    <property type="match status" value="1"/>
</dbReference>
<dbReference type="PANTHER" id="PTHR42944">
    <property type="entry name" value="ADENINE DNA GLYCOSYLASE"/>
    <property type="match status" value="1"/>
</dbReference>
<evidence type="ECO:0000313" key="17">
    <source>
        <dbReference type="Proteomes" id="UP000633619"/>
    </source>
</evidence>
<keyword evidence="8 14" id="KW-0227">DNA damage</keyword>
<feature type="domain" description="HhH-GPD" evidence="15">
    <location>
        <begin position="41"/>
        <end position="192"/>
    </location>
</feature>
<keyword evidence="12" id="KW-0234">DNA repair</keyword>
<comment type="similarity">
    <text evidence="3 14">Belongs to the Nth/MutY family.</text>
</comment>
<dbReference type="FunFam" id="1.10.1670.10:FF:000002">
    <property type="entry name" value="Adenine DNA glycosylase"/>
    <property type="match status" value="1"/>
</dbReference>
<comment type="function">
    <text evidence="2">Adenine glycosylase active on G-A mispairs. MutY also corrects error-prone DNA synthesis past GO lesions which are due to the oxidatively damaged form of guanine: 7,8-dihydro-8-oxoguanine (8-oxo-dGTP).</text>
</comment>
<dbReference type="Gene3D" id="3.90.79.10">
    <property type="entry name" value="Nucleoside Triphosphate Pyrophosphohydrolase"/>
    <property type="match status" value="1"/>
</dbReference>
<dbReference type="GO" id="GO:0035485">
    <property type="term" value="F:adenine/guanine mispair binding"/>
    <property type="evidence" value="ECO:0007669"/>
    <property type="project" value="TreeGrafter"/>
</dbReference>
<dbReference type="InterPro" id="IPR003265">
    <property type="entry name" value="HhH-GPD_domain"/>
</dbReference>
<dbReference type="CDD" id="cd00056">
    <property type="entry name" value="ENDO3c"/>
    <property type="match status" value="1"/>
</dbReference>
<keyword evidence="7" id="KW-0479">Metal-binding</keyword>
<dbReference type="NCBIfam" id="TIGR01084">
    <property type="entry name" value="mutY"/>
    <property type="match status" value="1"/>
</dbReference>
<keyword evidence="17" id="KW-1185">Reference proteome</keyword>
<evidence type="ECO:0000256" key="10">
    <source>
        <dbReference type="ARBA" id="ARBA00023004"/>
    </source>
</evidence>
<dbReference type="InterPro" id="IPR044298">
    <property type="entry name" value="MIG/MutY"/>
</dbReference>
<dbReference type="FunFam" id="1.10.340.30:FF:000002">
    <property type="entry name" value="Adenine DNA glycosylase"/>
    <property type="match status" value="1"/>
</dbReference>
<evidence type="ECO:0000256" key="3">
    <source>
        <dbReference type="ARBA" id="ARBA00008343"/>
    </source>
</evidence>
<keyword evidence="9" id="KW-0378">Hydrolase</keyword>
<dbReference type="GO" id="GO:0034039">
    <property type="term" value="F:8-oxo-7,8-dihydroguanine DNA N-glycosylase activity"/>
    <property type="evidence" value="ECO:0007669"/>
    <property type="project" value="TreeGrafter"/>
</dbReference>
<sequence length="355" mass="40895">MSDEKRHTIQTQLLTWYGQNKRDLPWRKNKDPYRIWVSEIMLQQTRVDTVIPYFERFMELFPTVEDLANAPEEQVLKAWEGLGYYSRVRNLHQAAKQIVHEGDGKIPSDKKSILKLKGIGAYTAGAVLSIAFDQKIPAVDGNVMRVFSRLFAIGEDIASGTTRKKMESLVEKVMPEEAPGDFNQALMDLGATICTPVSPGCLLCPVRPVCEAYEKGMEEQLPVKKKAKPPVQQEMVMAFFQHQNLFIGEKRPEQGLLAGLWGLPTFEIPKGDRHLTIIEKFCKENRIPVLNYIIKGEFQHVFSHRHWKVTVVEVELKHTGFDLPTSWSWLEKEKRDEKTWANVYHKAFETERKKV</sequence>
<dbReference type="Pfam" id="PF00730">
    <property type="entry name" value="HhH-GPD"/>
    <property type="match status" value="1"/>
</dbReference>
<dbReference type="GO" id="GO:0046872">
    <property type="term" value="F:metal ion binding"/>
    <property type="evidence" value="ECO:0007669"/>
    <property type="project" value="UniProtKB-UniRule"/>
</dbReference>
<proteinExistence type="inferred from homology"/>
<organism evidence="16 17">
    <name type="scientific">Thermoactinomyces intermedius</name>
    <dbReference type="NCBI Taxonomy" id="2024"/>
    <lineage>
        <taxon>Bacteria</taxon>
        <taxon>Bacillati</taxon>
        <taxon>Bacillota</taxon>
        <taxon>Bacilli</taxon>
        <taxon>Bacillales</taxon>
        <taxon>Thermoactinomycetaceae</taxon>
        <taxon>Thermoactinomyces</taxon>
    </lineage>
</organism>
<dbReference type="GO" id="GO:0051539">
    <property type="term" value="F:4 iron, 4 sulfur cluster binding"/>
    <property type="evidence" value="ECO:0007669"/>
    <property type="project" value="UniProtKB-UniRule"/>
</dbReference>
<gene>
    <name evidence="16" type="primary">mutY</name>
    <name evidence="16" type="ORF">I8U20_12635</name>
</gene>
<dbReference type="Gene3D" id="1.10.1670.10">
    <property type="entry name" value="Helix-hairpin-Helix base-excision DNA repair enzymes (C-terminal)"/>
    <property type="match status" value="1"/>
</dbReference>
<evidence type="ECO:0000256" key="2">
    <source>
        <dbReference type="ARBA" id="ARBA00002933"/>
    </source>
</evidence>
<keyword evidence="11" id="KW-0411">Iron-sulfur</keyword>
<dbReference type="InterPro" id="IPR015797">
    <property type="entry name" value="NUDIX_hydrolase-like_dom_sf"/>
</dbReference>
<dbReference type="SMART" id="SM00525">
    <property type="entry name" value="FES"/>
    <property type="match status" value="1"/>
</dbReference>
<evidence type="ECO:0000259" key="15">
    <source>
        <dbReference type="SMART" id="SM00478"/>
    </source>
</evidence>
<evidence type="ECO:0000256" key="6">
    <source>
        <dbReference type="ARBA" id="ARBA00022485"/>
    </source>
</evidence>
<dbReference type="Gene3D" id="1.10.340.30">
    <property type="entry name" value="Hypothetical protein, domain 2"/>
    <property type="match status" value="1"/>
</dbReference>
<dbReference type="InterPro" id="IPR003651">
    <property type="entry name" value="Endonuclease3_FeS-loop_motif"/>
</dbReference>
<keyword evidence="6" id="KW-0004">4Fe-4S</keyword>
<evidence type="ECO:0000256" key="4">
    <source>
        <dbReference type="ARBA" id="ARBA00012045"/>
    </source>
</evidence>
<evidence type="ECO:0000256" key="14">
    <source>
        <dbReference type="RuleBase" id="RU365096"/>
    </source>
</evidence>
<dbReference type="EC" id="3.2.2.31" evidence="4 14"/>
<dbReference type="InterPro" id="IPR011257">
    <property type="entry name" value="DNA_glycosylase"/>
</dbReference>
<dbReference type="Proteomes" id="UP000633619">
    <property type="component" value="Unassembled WGS sequence"/>
</dbReference>
<keyword evidence="13 14" id="KW-0326">Glycosidase</keyword>
<dbReference type="InterPro" id="IPR005760">
    <property type="entry name" value="A/G_AdeGlyc_MutY"/>
</dbReference>
<evidence type="ECO:0000256" key="11">
    <source>
        <dbReference type="ARBA" id="ARBA00023014"/>
    </source>
</evidence>
<evidence type="ECO:0000256" key="1">
    <source>
        <dbReference type="ARBA" id="ARBA00000843"/>
    </source>
</evidence>
<dbReference type="AlphaFoldDB" id="A0A8I1AHN4"/>
<dbReference type="CDD" id="cd03431">
    <property type="entry name" value="NUDIX_DNA_Glycosylase_C-MutY"/>
    <property type="match status" value="1"/>
</dbReference>
<keyword evidence="10 14" id="KW-0408">Iron</keyword>
<evidence type="ECO:0000256" key="12">
    <source>
        <dbReference type="ARBA" id="ARBA00023204"/>
    </source>
</evidence>
<dbReference type="GO" id="GO:0006298">
    <property type="term" value="P:mismatch repair"/>
    <property type="evidence" value="ECO:0007669"/>
    <property type="project" value="TreeGrafter"/>
</dbReference>
<dbReference type="PROSITE" id="PS00764">
    <property type="entry name" value="ENDONUCLEASE_III_1"/>
    <property type="match status" value="1"/>
</dbReference>
<evidence type="ECO:0000256" key="7">
    <source>
        <dbReference type="ARBA" id="ARBA00022723"/>
    </source>
</evidence>
<dbReference type="SMART" id="SM00478">
    <property type="entry name" value="ENDO3c"/>
    <property type="match status" value="1"/>
</dbReference>
<evidence type="ECO:0000256" key="9">
    <source>
        <dbReference type="ARBA" id="ARBA00022801"/>
    </source>
</evidence>
<dbReference type="Pfam" id="PF14815">
    <property type="entry name" value="NUDIX_4"/>
    <property type="match status" value="1"/>
</dbReference>
<comment type="catalytic activity">
    <reaction evidence="1 14">
        <text>Hydrolyzes free adenine bases from 7,8-dihydro-8-oxoguanine:adenine mismatched double-stranded DNA, leaving an apurinic site.</text>
        <dbReference type="EC" id="3.2.2.31"/>
    </reaction>
</comment>
<evidence type="ECO:0000256" key="13">
    <source>
        <dbReference type="ARBA" id="ARBA00023295"/>
    </source>
</evidence>
<dbReference type="GO" id="GO:0000701">
    <property type="term" value="F:purine-specific mismatch base pair DNA N-glycosylase activity"/>
    <property type="evidence" value="ECO:0007669"/>
    <property type="project" value="UniProtKB-EC"/>
</dbReference>
<comment type="cofactor">
    <cofactor evidence="14">
        <name>[4Fe-4S] cluster</name>
        <dbReference type="ChEBI" id="CHEBI:49883"/>
    </cofactor>
    <text evidence="14">Binds 1 [4Fe-4S] cluster.</text>
</comment>
<reference evidence="16 17" key="1">
    <citation type="submission" date="2020-12" db="EMBL/GenBank/DDBJ databases">
        <title>WGS of Thermoactinomyces spp.</title>
        <authorList>
            <person name="Cheng K."/>
        </authorList>
    </citation>
    <scope>NUCLEOTIDE SEQUENCE [LARGE SCALE GENOMIC DNA]</scope>
    <source>
        <strain evidence="17">CICC 10671\DSM 43846</strain>
    </source>
</reference>
<dbReference type="GO" id="GO:0032357">
    <property type="term" value="F:oxidized purine DNA binding"/>
    <property type="evidence" value="ECO:0007669"/>
    <property type="project" value="TreeGrafter"/>
</dbReference>